<dbReference type="InterPro" id="IPR013766">
    <property type="entry name" value="Thioredoxin_domain"/>
</dbReference>
<dbReference type="Gene3D" id="3.40.30.10">
    <property type="entry name" value="Glutaredoxin"/>
    <property type="match status" value="1"/>
</dbReference>
<reference evidence="2 3" key="1">
    <citation type="submission" date="2019-02" db="EMBL/GenBank/DDBJ databases">
        <title>Pedobacter sp. RP-1-13 sp. nov., isolated from Arctic soil.</title>
        <authorList>
            <person name="Dahal R.H."/>
        </authorList>
    </citation>
    <scope>NUCLEOTIDE SEQUENCE [LARGE SCALE GENOMIC DNA]</scope>
    <source>
        <strain evidence="2 3">RP-1-13</strain>
    </source>
</reference>
<evidence type="ECO:0000259" key="1">
    <source>
        <dbReference type="PROSITE" id="PS51352"/>
    </source>
</evidence>
<dbReference type="InterPro" id="IPR036249">
    <property type="entry name" value="Thioredoxin-like_sf"/>
</dbReference>
<dbReference type="AlphaFoldDB" id="A0A4R0MTG2"/>
<dbReference type="PANTHER" id="PTHR42852:SF13">
    <property type="entry name" value="PROTEIN DIPZ"/>
    <property type="match status" value="1"/>
</dbReference>
<sequence length="413" mass="47424">MYTRGSFILLLIILGNLCFAQEKSNVIHVKSDSQGEMTFPFFKHNSYYLRVYKKVSGYSFQKKIDTNDIFVFLPIAGKKIGNSDNPNKSMLVIFRKIGDDVVIAFDNNRNLDFDDDSNALVITRGNANELISIRDGEKVFSFYLNLYEPKNLVSNSSRILPKETIKDFRATDQYFNVRFNNVRYGIFEKKYIVGIYDANFDGIYDQPEKDRFFVASAKRVDLNFEESSPLGFGYSSLDIIKLDSSCFEIDSISKYGEHIYMKPYKGVTNNQSLIPTVLPDVIPKIDFISIDGANLAVNNYLERGKYVLIERWGTWCAGCIQQQPLISEIFNNYGSKINLISLNGKDNDIINVRKYISDNNMTWVNGFENEETRINLFRTSGYPSYILLDDKGEIIIKTIDVGEIIVFLKKEIK</sequence>
<feature type="domain" description="Thioredoxin" evidence="1">
    <location>
        <begin position="276"/>
        <end position="413"/>
    </location>
</feature>
<protein>
    <submittedName>
        <fullName evidence="2">TlpA family protein disulfide reductase</fullName>
    </submittedName>
</protein>
<dbReference type="SUPFAM" id="SSF52833">
    <property type="entry name" value="Thioredoxin-like"/>
    <property type="match status" value="1"/>
</dbReference>
<dbReference type="CDD" id="cd02966">
    <property type="entry name" value="TlpA_like_family"/>
    <property type="match status" value="1"/>
</dbReference>
<dbReference type="PROSITE" id="PS51352">
    <property type="entry name" value="THIOREDOXIN_2"/>
    <property type="match status" value="1"/>
</dbReference>
<proteinExistence type="predicted"/>
<evidence type="ECO:0000313" key="2">
    <source>
        <dbReference type="EMBL" id="TCC90361.1"/>
    </source>
</evidence>
<dbReference type="InterPro" id="IPR050553">
    <property type="entry name" value="Thioredoxin_ResA/DsbE_sf"/>
</dbReference>
<gene>
    <name evidence="2" type="ORF">EZ428_13880</name>
</gene>
<dbReference type="OrthoDB" id="1095575at2"/>
<name>A0A4R0MTG2_9SPHI</name>
<dbReference type="PANTHER" id="PTHR42852">
    <property type="entry name" value="THIOL:DISULFIDE INTERCHANGE PROTEIN DSBE"/>
    <property type="match status" value="1"/>
</dbReference>
<comment type="caution">
    <text evidence="2">The sequence shown here is derived from an EMBL/GenBank/DDBJ whole genome shotgun (WGS) entry which is preliminary data.</text>
</comment>
<dbReference type="Pfam" id="PF13905">
    <property type="entry name" value="Thioredoxin_8"/>
    <property type="match status" value="1"/>
</dbReference>
<dbReference type="RefSeq" id="WP_131553762.1">
    <property type="nucleotide sequence ID" value="NZ_SJSK01000003.1"/>
</dbReference>
<dbReference type="EMBL" id="SJSK01000003">
    <property type="protein sequence ID" value="TCC90361.1"/>
    <property type="molecule type" value="Genomic_DNA"/>
</dbReference>
<accession>A0A4R0MTG2</accession>
<organism evidence="2 3">
    <name type="scientific">Pedobacter frigiditerrae</name>
    <dbReference type="NCBI Taxonomy" id="2530452"/>
    <lineage>
        <taxon>Bacteria</taxon>
        <taxon>Pseudomonadati</taxon>
        <taxon>Bacteroidota</taxon>
        <taxon>Sphingobacteriia</taxon>
        <taxon>Sphingobacteriales</taxon>
        <taxon>Sphingobacteriaceae</taxon>
        <taxon>Pedobacter</taxon>
    </lineage>
</organism>
<dbReference type="InterPro" id="IPR012336">
    <property type="entry name" value="Thioredoxin-like_fold"/>
</dbReference>
<dbReference type="Proteomes" id="UP000292884">
    <property type="component" value="Unassembled WGS sequence"/>
</dbReference>
<keyword evidence="3" id="KW-1185">Reference proteome</keyword>
<evidence type="ECO:0000313" key="3">
    <source>
        <dbReference type="Proteomes" id="UP000292884"/>
    </source>
</evidence>